<dbReference type="Gene3D" id="3.40.50.1000">
    <property type="entry name" value="HAD superfamily/HAD-like"/>
    <property type="match status" value="1"/>
</dbReference>
<gene>
    <name evidence="7" type="ORF">PSAL00342_LOCUS6015</name>
</gene>
<feature type="domain" description="FCP1 homology" evidence="6">
    <location>
        <begin position="273"/>
        <end position="433"/>
    </location>
</feature>
<evidence type="ECO:0000256" key="1">
    <source>
        <dbReference type="ARBA" id="ARBA00022801"/>
    </source>
</evidence>
<comment type="similarity">
    <text evidence="4">Belongs to the CTDSPL2 family.</text>
</comment>
<feature type="region of interest" description="Disordered" evidence="5">
    <location>
        <begin position="1"/>
        <end position="20"/>
    </location>
</feature>
<dbReference type="InterPro" id="IPR050365">
    <property type="entry name" value="TIM50"/>
</dbReference>
<proteinExistence type="inferred from homology"/>
<feature type="compositionally biased region" description="Basic and acidic residues" evidence="5">
    <location>
        <begin position="1"/>
        <end position="13"/>
    </location>
</feature>
<dbReference type="InterPro" id="IPR004274">
    <property type="entry name" value="FCP1_dom"/>
</dbReference>
<dbReference type="Pfam" id="PF03031">
    <property type="entry name" value="NIF"/>
    <property type="match status" value="1"/>
</dbReference>
<feature type="region of interest" description="Disordered" evidence="5">
    <location>
        <begin position="32"/>
        <end position="177"/>
    </location>
</feature>
<dbReference type="InterPro" id="IPR023214">
    <property type="entry name" value="HAD_sf"/>
</dbReference>
<dbReference type="InterPro" id="IPR036412">
    <property type="entry name" value="HAD-like_sf"/>
</dbReference>
<dbReference type="SMART" id="SM00577">
    <property type="entry name" value="CPDc"/>
    <property type="match status" value="1"/>
</dbReference>
<organism evidence="7">
    <name type="scientific">Picocystis salinarum</name>
    <dbReference type="NCBI Taxonomy" id="88271"/>
    <lineage>
        <taxon>Eukaryota</taxon>
        <taxon>Viridiplantae</taxon>
        <taxon>Chlorophyta</taxon>
        <taxon>Picocystophyceae</taxon>
        <taxon>Picocystales</taxon>
        <taxon>Picocystaceae</taxon>
        <taxon>Picocystis</taxon>
    </lineage>
</organism>
<feature type="compositionally biased region" description="Low complexity" evidence="5">
    <location>
        <begin position="102"/>
        <end position="113"/>
    </location>
</feature>
<accession>A0A7S3UEN8</accession>
<keyword evidence="1" id="KW-0378">Hydrolase</keyword>
<evidence type="ECO:0000313" key="7">
    <source>
        <dbReference type="EMBL" id="CAE0612180.1"/>
    </source>
</evidence>
<name>A0A7S3UEN8_9CHLO</name>
<evidence type="ECO:0000256" key="4">
    <source>
        <dbReference type="ARBA" id="ARBA00038355"/>
    </source>
</evidence>
<dbReference type="SUPFAM" id="SSF56784">
    <property type="entry name" value="HAD-like"/>
    <property type="match status" value="1"/>
</dbReference>
<feature type="compositionally biased region" description="Low complexity" evidence="5">
    <location>
        <begin position="38"/>
        <end position="53"/>
    </location>
</feature>
<evidence type="ECO:0000256" key="3">
    <source>
        <dbReference type="ARBA" id="ARBA00037324"/>
    </source>
</evidence>
<dbReference type="FunFam" id="3.40.50.1000:FF:000015">
    <property type="entry name" value="CTD small phosphatase-like protein 2"/>
    <property type="match status" value="1"/>
</dbReference>
<reference evidence="7" key="1">
    <citation type="submission" date="2021-01" db="EMBL/GenBank/DDBJ databases">
        <authorList>
            <person name="Corre E."/>
            <person name="Pelletier E."/>
            <person name="Niang G."/>
            <person name="Scheremetjew M."/>
            <person name="Finn R."/>
            <person name="Kale V."/>
            <person name="Holt S."/>
            <person name="Cochrane G."/>
            <person name="Meng A."/>
            <person name="Brown T."/>
            <person name="Cohen L."/>
        </authorList>
    </citation>
    <scope>NUCLEOTIDE SEQUENCE</scope>
    <source>
        <strain evidence="7">CCMP1897</strain>
    </source>
</reference>
<evidence type="ECO:0000256" key="2">
    <source>
        <dbReference type="ARBA" id="ARBA00022912"/>
    </source>
</evidence>
<dbReference type="EMBL" id="HBIS01006641">
    <property type="protein sequence ID" value="CAE0612180.1"/>
    <property type="molecule type" value="Transcribed_RNA"/>
</dbReference>
<dbReference type="InterPro" id="IPR011948">
    <property type="entry name" value="Dullard_phosphatase"/>
</dbReference>
<evidence type="ECO:0000259" key="6">
    <source>
        <dbReference type="PROSITE" id="PS50969"/>
    </source>
</evidence>
<dbReference type="PANTHER" id="PTHR12210">
    <property type="entry name" value="DULLARD PROTEIN PHOSPHATASE"/>
    <property type="match status" value="1"/>
</dbReference>
<dbReference type="CDD" id="cd07521">
    <property type="entry name" value="HAD_FCP1-like"/>
    <property type="match status" value="1"/>
</dbReference>
<dbReference type="PROSITE" id="PS50969">
    <property type="entry name" value="FCP1"/>
    <property type="match status" value="1"/>
</dbReference>
<evidence type="ECO:0000256" key="5">
    <source>
        <dbReference type="SAM" id="MobiDB-lite"/>
    </source>
</evidence>
<sequence>MGKRDVSHWKGEDEGSSPLRRISAGLATALSKFRRSTVRSSSQRTLVRGSTSGRGRGGVEKEAYADAREPRRCDGNLCDGVEPQEGAETDADGRITPNKRPSSASDSSLITSSSRKKKKEQSAVRLASPLSKVTRAEEETEGTEVARNLTQEFENDENAPGADNEREEESLERQSSKSTLLAFFSPMYSLFKGGMPRPGHDTAVAEVTATLEHQADYLAHELDDPSLACEEESDLEEEYEYELFDPYFFIKNLPPLHQCVCSSRPLLLPKKTRRCPPHTLVLDLDETLVHSTLDGYAEDADFSFPVEFNCQEITIHVKCRPGVLEFLETVSKHFEVVIFTASQQVYAEALLDILDRDRKFIKHRIYRDSCVYVEGNYMKDLSVLGRDLSKVVIVDNSPQAFGFQLANGIPIESWFDDRHDRELKELLPFLLNIVKEDDVRPLIEQRFRLHELVRRAREPRA</sequence>
<keyword evidence="2" id="KW-0904">Protein phosphatase</keyword>
<feature type="compositionally biased region" description="Basic and acidic residues" evidence="5">
    <location>
        <begin position="57"/>
        <end position="74"/>
    </location>
</feature>
<protein>
    <recommendedName>
        <fullName evidence="6">FCP1 homology domain-containing protein</fullName>
    </recommendedName>
</protein>
<dbReference type="NCBIfam" id="TIGR02251">
    <property type="entry name" value="HIF-SF_euk"/>
    <property type="match status" value="1"/>
</dbReference>
<dbReference type="GO" id="GO:0004721">
    <property type="term" value="F:phosphoprotein phosphatase activity"/>
    <property type="evidence" value="ECO:0007669"/>
    <property type="project" value="UniProtKB-KW"/>
</dbReference>
<dbReference type="GO" id="GO:0005634">
    <property type="term" value="C:nucleus"/>
    <property type="evidence" value="ECO:0007669"/>
    <property type="project" value="UniProtKB-ARBA"/>
</dbReference>
<comment type="function">
    <text evidence="3">Probable phosphatase.</text>
</comment>
<dbReference type="AlphaFoldDB" id="A0A7S3UEN8"/>